<accession>A0ACD5YC02</accession>
<reference evidence="1" key="1">
    <citation type="submission" date="2021-05" db="EMBL/GenBank/DDBJ databases">
        <authorList>
            <person name="Scholz U."/>
            <person name="Mascher M."/>
            <person name="Fiebig A."/>
        </authorList>
    </citation>
    <scope>NUCLEOTIDE SEQUENCE [LARGE SCALE GENOMIC DNA]</scope>
</reference>
<dbReference type="Proteomes" id="UP001732700">
    <property type="component" value="Chromosome 5D"/>
</dbReference>
<dbReference type="EnsemblPlants" id="AVESA.00010b.r2.5DG0977210.1">
    <property type="protein sequence ID" value="AVESA.00010b.r2.5DG0977210.1.CDS.1"/>
    <property type="gene ID" value="AVESA.00010b.r2.5DG0977210"/>
</dbReference>
<keyword evidence="2" id="KW-1185">Reference proteome</keyword>
<organism evidence="1 2">
    <name type="scientific">Avena sativa</name>
    <name type="common">Oat</name>
    <dbReference type="NCBI Taxonomy" id="4498"/>
    <lineage>
        <taxon>Eukaryota</taxon>
        <taxon>Viridiplantae</taxon>
        <taxon>Streptophyta</taxon>
        <taxon>Embryophyta</taxon>
        <taxon>Tracheophyta</taxon>
        <taxon>Spermatophyta</taxon>
        <taxon>Magnoliopsida</taxon>
        <taxon>Liliopsida</taxon>
        <taxon>Poales</taxon>
        <taxon>Poaceae</taxon>
        <taxon>BOP clade</taxon>
        <taxon>Pooideae</taxon>
        <taxon>Poodae</taxon>
        <taxon>Poeae</taxon>
        <taxon>Poeae Chloroplast Group 1 (Aveneae type)</taxon>
        <taxon>Aveninae</taxon>
        <taxon>Avena</taxon>
    </lineage>
</organism>
<sequence>MPIPCNKTDRQLFSAATRITIENGQTTSFWTDRWLGGQAPCEIAPNIYKISSRKNQCVQDALANGKWMQDLRTRWTDNHLVQLIGLAELLDEVQLSSDPDSISWCVGKDDFYTAKYAYQLQFFGSVRTEFKQLIWKVWAPARCKFFIWTLMIGRVLTADKLLSRQWENDYFCPLCRRNLETAGHLFTECIYSIKIWTACAELLQLNLLQPITWANKEFTIRQWFSELICNRPKAIKKRAFTSAQLICWELWKKRNR</sequence>
<reference evidence="1" key="2">
    <citation type="submission" date="2025-09" db="UniProtKB">
        <authorList>
            <consortium name="EnsemblPlants"/>
        </authorList>
    </citation>
    <scope>IDENTIFICATION</scope>
</reference>
<evidence type="ECO:0000313" key="2">
    <source>
        <dbReference type="Proteomes" id="UP001732700"/>
    </source>
</evidence>
<proteinExistence type="predicted"/>
<protein>
    <submittedName>
        <fullName evidence="1">Uncharacterized protein</fullName>
    </submittedName>
</protein>
<name>A0ACD5YC02_AVESA</name>
<evidence type="ECO:0000313" key="1">
    <source>
        <dbReference type="EnsemblPlants" id="AVESA.00010b.r2.5DG0977210.1.CDS.1"/>
    </source>
</evidence>